<dbReference type="NCBIfam" id="NF001911">
    <property type="entry name" value="PRK00685.1"/>
    <property type="match status" value="1"/>
</dbReference>
<dbReference type="KEGG" id="mefw:F1737_07075"/>
<dbReference type="SUPFAM" id="SSF56281">
    <property type="entry name" value="Metallo-hydrolase/oxidoreductase"/>
    <property type="match status" value="1"/>
</dbReference>
<dbReference type="GO" id="GO:0016787">
    <property type="term" value="F:hydrolase activity"/>
    <property type="evidence" value="ECO:0007669"/>
    <property type="project" value="UniProtKB-UniRule"/>
</dbReference>
<dbReference type="PANTHER" id="PTHR43546:SF3">
    <property type="entry name" value="UPF0173 METAL-DEPENDENT HYDROLASE MJ1163"/>
    <property type="match status" value="1"/>
</dbReference>
<evidence type="ECO:0000259" key="3">
    <source>
        <dbReference type="SMART" id="SM00849"/>
    </source>
</evidence>
<comment type="similarity">
    <text evidence="2">Belongs to the UPF0173 family.</text>
</comment>
<dbReference type="EMBL" id="CP043875">
    <property type="protein sequence ID" value="WOF16479.1"/>
    <property type="molecule type" value="Genomic_DNA"/>
</dbReference>
<organism evidence="4 5">
    <name type="scientific">Methanochimaera problematica</name>
    <dbReference type="NCBI Taxonomy" id="2609417"/>
    <lineage>
        <taxon>Archaea</taxon>
        <taxon>Methanobacteriati</taxon>
        <taxon>Methanobacteriota</taxon>
        <taxon>Stenosarchaea group</taxon>
        <taxon>Methanomicrobia</taxon>
        <taxon>Methanomicrobiales</taxon>
        <taxon>Methanomicrobiaceae</taxon>
        <taxon>Methanochimaera</taxon>
    </lineage>
</organism>
<dbReference type="InterPro" id="IPR022877">
    <property type="entry name" value="UPF0173"/>
</dbReference>
<dbReference type="InterPro" id="IPR036866">
    <property type="entry name" value="RibonucZ/Hydroxyglut_hydro"/>
</dbReference>
<dbReference type="SMART" id="SM00849">
    <property type="entry name" value="Lactamase_B"/>
    <property type="match status" value="1"/>
</dbReference>
<reference evidence="4 5" key="1">
    <citation type="submission" date="2019-09" db="EMBL/GenBank/DDBJ databases">
        <title>The complete genome of Methanoplanus sp. FWC-SCC4.</title>
        <authorList>
            <person name="Chen S.-C."/>
            <person name="Zhou Y.-Z."/>
            <person name="Lai M.-C."/>
        </authorList>
    </citation>
    <scope>NUCLEOTIDE SEQUENCE [LARGE SCALE GENOMIC DNA]</scope>
    <source>
        <strain evidence="4 5">FWC-SCC4</strain>
    </source>
</reference>
<dbReference type="InterPro" id="IPR050114">
    <property type="entry name" value="UPF0173_UPF0282_UlaG_hydrolase"/>
</dbReference>
<dbReference type="AlphaFoldDB" id="A0AA97FCK6"/>
<feature type="domain" description="Metallo-beta-lactamase" evidence="3">
    <location>
        <begin position="7"/>
        <end position="180"/>
    </location>
</feature>
<accession>A0AA97FCK6</accession>
<dbReference type="HAMAP" id="MF_00457">
    <property type="entry name" value="UPF0173"/>
    <property type="match status" value="1"/>
</dbReference>
<keyword evidence="1 2" id="KW-0378">Hydrolase</keyword>
<dbReference type="Pfam" id="PF13483">
    <property type="entry name" value="Lactamase_B_3"/>
    <property type="match status" value="1"/>
</dbReference>
<dbReference type="InterPro" id="IPR001279">
    <property type="entry name" value="Metallo-B-lactamas"/>
</dbReference>
<gene>
    <name evidence="4" type="ORF">F1737_07075</name>
</gene>
<sequence length="222" mass="24276">MKLRWLGHSCFFIDGSKKILTDPFMPYGDFGCSPDIVAVTHGHSDHLGETLTLKRLTVCPNELAKYLSEKGIETEPMNIGGSVEADGVKFTMVWASHSSEITDGDEKIYGGPAAGFVIDIDGVRIYHAGDTGLFSDMKLIRDMYHPDIALIPIGSRYTMGPSEAMVAAEFVGAPVVIPMHYNTFPAIEQDANAFKDAVERVTDMKVLVLNPGDEIETGDYLK</sequence>
<dbReference type="Proteomes" id="UP001301797">
    <property type="component" value="Chromosome"/>
</dbReference>
<dbReference type="Gene3D" id="3.60.15.10">
    <property type="entry name" value="Ribonuclease Z/Hydroxyacylglutathione hydrolase-like"/>
    <property type="match status" value="1"/>
</dbReference>
<dbReference type="GeneID" id="85229920"/>
<proteinExistence type="inferred from homology"/>
<evidence type="ECO:0000313" key="5">
    <source>
        <dbReference type="Proteomes" id="UP001301797"/>
    </source>
</evidence>
<protein>
    <recommendedName>
        <fullName evidence="2">UPF0173 metal-dependent hydrolase F1737_07075</fullName>
    </recommendedName>
</protein>
<evidence type="ECO:0000256" key="1">
    <source>
        <dbReference type="ARBA" id="ARBA00022801"/>
    </source>
</evidence>
<name>A0AA97FCK6_9EURY</name>
<keyword evidence="5" id="KW-1185">Reference proteome</keyword>
<dbReference type="RefSeq" id="WP_317135897.1">
    <property type="nucleotide sequence ID" value="NZ_CP043875.1"/>
</dbReference>
<dbReference type="PANTHER" id="PTHR43546">
    <property type="entry name" value="UPF0173 METAL-DEPENDENT HYDROLASE MJ1163-RELATED"/>
    <property type="match status" value="1"/>
</dbReference>
<evidence type="ECO:0000256" key="2">
    <source>
        <dbReference type="HAMAP-Rule" id="MF_00457"/>
    </source>
</evidence>
<evidence type="ECO:0000313" key="4">
    <source>
        <dbReference type="EMBL" id="WOF16479.1"/>
    </source>
</evidence>